<accession>A0A2U1TL24</accession>
<dbReference type="Pfam" id="PF13521">
    <property type="entry name" value="AAA_28"/>
    <property type="match status" value="1"/>
</dbReference>
<evidence type="ECO:0000313" key="2">
    <source>
        <dbReference type="EMBL" id="PWC10107.1"/>
    </source>
</evidence>
<sequence length="185" mass="21056">MVNIQQRIVLTGGPGSGKSTLIDALTQRGYTCSAEAGRAIIQDQVAIGGNALPWGDRAAFAEMMLCWEMRSYHIPEDGNVPCFFDRGIPDIAGYLRLCELPVPTYLEEAIRQFRYSDSVFIAPPWREIYAQDTERKQSFEEAEFTYRAMLNTYQKYGYRLLTLPCVPVDERADFVISKMQYADLL</sequence>
<protein>
    <submittedName>
        <fullName evidence="2">ATPase</fullName>
    </submittedName>
</protein>
<dbReference type="AlphaFoldDB" id="A0A2U1TL24"/>
<dbReference type="InterPro" id="IPR027417">
    <property type="entry name" value="P-loop_NTPase"/>
</dbReference>
<dbReference type="EMBL" id="QDKH01000040">
    <property type="protein sequence ID" value="PWC10107.1"/>
    <property type="molecule type" value="Genomic_DNA"/>
</dbReference>
<name>A0A2U1TL24_9GAMM</name>
<dbReference type="InterPro" id="IPR038727">
    <property type="entry name" value="NadR/Ttd14_AAA_dom"/>
</dbReference>
<feature type="domain" description="NadR/Ttd14 AAA" evidence="1">
    <location>
        <begin position="7"/>
        <end position="171"/>
    </location>
</feature>
<keyword evidence="3" id="KW-1185">Reference proteome</keyword>
<organism evidence="2 3">
    <name type="scientific">Brenneria corticis</name>
    <dbReference type="NCBI Taxonomy" id="2173106"/>
    <lineage>
        <taxon>Bacteria</taxon>
        <taxon>Pseudomonadati</taxon>
        <taxon>Pseudomonadota</taxon>
        <taxon>Gammaproteobacteria</taxon>
        <taxon>Enterobacterales</taxon>
        <taxon>Pectobacteriaceae</taxon>
        <taxon>Brenneria</taxon>
    </lineage>
</organism>
<comment type="caution">
    <text evidence="2">The sequence shown here is derived from an EMBL/GenBank/DDBJ whole genome shotgun (WGS) entry which is preliminary data.</text>
</comment>
<dbReference type="Proteomes" id="UP000296159">
    <property type="component" value="Unassembled WGS sequence"/>
</dbReference>
<gene>
    <name evidence="2" type="ORF">DDT56_22420</name>
</gene>
<proteinExistence type="predicted"/>
<reference evidence="2 3" key="1">
    <citation type="submission" date="2018-04" db="EMBL/GenBank/DDBJ databases">
        <title>Brenneria corticis sp.nov.</title>
        <authorList>
            <person name="Li Y."/>
        </authorList>
    </citation>
    <scope>NUCLEOTIDE SEQUENCE [LARGE SCALE GENOMIC DNA]</scope>
    <source>
        <strain evidence="2 3">CFCC 11842</strain>
    </source>
</reference>
<dbReference type="Gene3D" id="3.40.50.300">
    <property type="entry name" value="P-loop containing nucleotide triphosphate hydrolases"/>
    <property type="match status" value="1"/>
</dbReference>
<dbReference type="SUPFAM" id="SSF52540">
    <property type="entry name" value="P-loop containing nucleoside triphosphate hydrolases"/>
    <property type="match status" value="1"/>
</dbReference>
<evidence type="ECO:0000313" key="3">
    <source>
        <dbReference type="Proteomes" id="UP000296159"/>
    </source>
</evidence>
<evidence type="ECO:0000259" key="1">
    <source>
        <dbReference type="Pfam" id="PF13521"/>
    </source>
</evidence>
<dbReference type="RefSeq" id="WP_136168579.1">
    <property type="nucleotide sequence ID" value="NZ_KZ819102.1"/>
</dbReference>